<dbReference type="Proteomes" id="UP001144313">
    <property type="component" value="Unassembled WGS sequence"/>
</dbReference>
<dbReference type="RefSeq" id="WP_270113883.1">
    <property type="nucleotide sequence ID" value="NZ_BAAAOL010000006.1"/>
</dbReference>
<organism evidence="1 2">
    <name type="scientific">Glycomyces algeriensis</name>
    <dbReference type="NCBI Taxonomy" id="256037"/>
    <lineage>
        <taxon>Bacteria</taxon>
        <taxon>Bacillati</taxon>
        <taxon>Actinomycetota</taxon>
        <taxon>Actinomycetes</taxon>
        <taxon>Glycomycetales</taxon>
        <taxon>Glycomycetaceae</taxon>
        <taxon>Glycomyces</taxon>
    </lineage>
</organism>
<dbReference type="AlphaFoldDB" id="A0A9W6LHI8"/>
<comment type="caution">
    <text evidence="1">The sequence shown here is derived from an EMBL/GenBank/DDBJ whole genome shotgun (WGS) entry which is preliminary data.</text>
</comment>
<sequence>MKRRKHRRTRTLKRFIVVGRTPPGAWPVEVGIHPAGRDSVLSFSEGPHQINAGGLVHVANVLDESRTGVHPLFARQFDATGLHWLVPLLVRLHGGEDVEGEITAAYRERHGGPPERRD</sequence>
<evidence type="ECO:0000313" key="2">
    <source>
        <dbReference type="Proteomes" id="UP001144313"/>
    </source>
</evidence>
<dbReference type="EMBL" id="BSDT01000001">
    <property type="protein sequence ID" value="GLI42854.1"/>
    <property type="molecule type" value="Genomic_DNA"/>
</dbReference>
<name>A0A9W6LHI8_9ACTN</name>
<protein>
    <submittedName>
        <fullName evidence="1">Uncharacterized protein</fullName>
    </submittedName>
</protein>
<accession>A0A9W6LHI8</accession>
<reference evidence="1" key="1">
    <citation type="submission" date="2022-12" db="EMBL/GenBank/DDBJ databases">
        <title>Reference genome sequencing for broad-spectrum identification of bacterial and archaeal isolates by mass spectrometry.</title>
        <authorList>
            <person name="Sekiguchi Y."/>
            <person name="Tourlousse D.M."/>
        </authorList>
    </citation>
    <scope>NUCLEOTIDE SEQUENCE</scope>
    <source>
        <strain evidence="1">LLR39Z86</strain>
    </source>
</reference>
<keyword evidence="2" id="KW-1185">Reference proteome</keyword>
<evidence type="ECO:0000313" key="1">
    <source>
        <dbReference type="EMBL" id="GLI42854.1"/>
    </source>
</evidence>
<gene>
    <name evidence="1" type="ORF">GALLR39Z86_27040</name>
</gene>
<proteinExistence type="predicted"/>